<proteinExistence type="inferred from homology"/>
<dbReference type="PROSITE" id="PS51471">
    <property type="entry name" value="FE2OG_OXY"/>
    <property type="match status" value="1"/>
</dbReference>
<evidence type="ECO:0000256" key="2">
    <source>
        <dbReference type="ARBA" id="ARBA00022723"/>
    </source>
</evidence>
<dbReference type="PANTHER" id="PTHR47991">
    <property type="entry name" value="OXOGLUTARATE/IRON-DEPENDENT DIOXYGENASE"/>
    <property type="match status" value="1"/>
</dbReference>
<accession>A0AAV2G2S1</accession>
<name>A0AAV2G2S1_9ROSI</name>
<evidence type="ECO:0000259" key="6">
    <source>
        <dbReference type="PROSITE" id="PS51471"/>
    </source>
</evidence>
<dbReference type="Pfam" id="PF03171">
    <property type="entry name" value="2OG-FeII_Oxy"/>
    <property type="match status" value="1"/>
</dbReference>
<dbReference type="InterPro" id="IPR005123">
    <property type="entry name" value="Oxoglu/Fe-dep_dioxygenase_dom"/>
</dbReference>
<gene>
    <name evidence="7" type="ORF">LTRI10_LOCUS43949</name>
</gene>
<dbReference type="GO" id="GO:0016491">
    <property type="term" value="F:oxidoreductase activity"/>
    <property type="evidence" value="ECO:0007669"/>
    <property type="project" value="UniProtKB-KW"/>
</dbReference>
<dbReference type="AlphaFoldDB" id="A0AAV2G2S1"/>
<reference evidence="7 8" key="1">
    <citation type="submission" date="2024-04" db="EMBL/GenBank/DDBJ databases">
        <authorList>
            <person name="Fracassetti M."/>
        </authorList>
    </citation>
    <scope>NUCLEOTIDE SEQUENCE [LARGE SCALE GENOMIC DNA]</scope>
</reference>
<evidence type="ECO:0000313" key="7">
    <source>
        <dbReference type="EMBL" id="CAL1404063.1"/>
    </source>
</evidence>
<keyword evidence="3" id="KW-0847">Vitamin C</keyword>
<evidence type="ECO:0000256" key="3">
    <source>
        <dbReference type="ARBA" id="ARBA00022896"/>
    </source>
</evidence>
<dbReference type="InterPro" id="IPR027443">
    <property type="entry name" value="IPNS-like_sf"/>
</dbReference>
<dbReference type="InterPro" id="IPR044861">
    <property type="entry name" value="IPNS-like_FE2OG_OXY"/>
</dbReference>
<dbReference type="Gene3D" id="2.60.120.330">
    <property type="entry name" value="B-lactam Antibiotic, Isopenicillin N Synthase, Chain"/>
    <property type="match status" value="1"/>
</dbReference>
<sequence length="353" mass="39139">MAAADPISAGERDLAQVLAASCAEPPAAYLQNEVMAGVADGTLPVIDVPQVDISLLSSPCPATSKAEAQKLGSALSTYGCCLAVNHGTTSAFLDSVRDVLNDFYRLPLEEKTRHARPFGNWEGYGFDEIPDNYGSLDWSDRLMIMISPEEHKKMQYWPEAKPPNFRRIVEEWASKLEVLLEKVLKGMATSLDLDEKSFVEEMGEPRIVARFNLYPKCSRPDRVLGLNSHTDGSAVTFLLQDKEVEGFQLLLKDGQWVRVPVTPTDALLIKMGDQGEIISNGEFKAPLHRGALNTQRARTSIAVFCIPEAAKEIGPAKGLVDETRPAKYKKITDYERDYLQESNHRTLIDSLKL</sequence>
<keyword evidence="4 5" id="KW-0408">Iron</keyword>
<dbReference type="EMBL" id="OZ034820">
    <property type="protein sequence ID" value="CAL1404063.1"/>
    <property type="molecule type" value="Genomic_DNA"/>
</dbReference>
<dbReference type="Pfam" id="PF14226">
    <property type="entry name" value="DIOX_N"/>
    <property type="match status" value="1"/>
</dbReference>
<protein>
    <recommendedName>
        <fullName evidence="6">Fe2OG dioxygenase domain-containing protein</fullName>
    </recommendedName>
</protein>
<comment type="similarity">
    <text evidence="1 5">Belongs to the iron/ascorbate-dependent oxidoreductase family.</text>
</comment>
<organism evidence="7 8">
    <name type="scientific">Linum trigynum</name>
    <dbReference type="NCBI Taxonomy" id="586398"/>
    <lineage>
        <taxon>Eukaryota</taxon>
        <taxon>Viridiplantae</taxon>
        <taxon>Streptophyta</taxon>
        <taxon>Embryophyta</taxon>
        <taxon>Tracheophyta</taxon>
        <taxon>Spermatophyta</taxon>
        <taxon>Magnoliopsida</taxon>
        <taxon>eudicotyledons</taxon>
        <taxon>Gunneridae</taxon>
        <taxon>Pentapetalae</taxon>
        <taxon>rosids</taxon>
        <taxon>fabids</taxon>
        <taxon>Malpighiales</taxon>
        <taxon>Linaceae</taxon>
        <taxon>Linum</taxon>
    </lineage>
</organism>
<dbReference type="InterPro" id="IPR026992">
    <property type="entry name" value="DIOX_N"/>
</dbReference>
<dbReference type="GO" id="GO:0046872">
    <property type="term" value="F:metal ion binding"/>
    <property type="evidence" value="ECO:0007669"/>
    <property type="project" value="UniProtKB-KW"/>
</dbReference>
<feature type="domain" description="Fe2OG dioxygenase" evidence="6">
    <location>
        <begin position="205"/>
        <end position="307"/>
    </location>
</feature>
<keyword evidence="5" id="KW-0560">Oxidoreductase</keyword>
<dbReference type="SUPFAM" id="SSF51197">
    <property type="entry name" value="Clavaminate synthase-like"/>
    <property type="match status" value="1"/>
</dbReference>
<dbReference type="InterPro" id="IPR050295">
    <property type="entry name" value="Plant_2OG-oxidoreductases"/>
</dbReference>
<keyword evidence="8" id="KW-1185">Reference proteome</keyword>
<evidence type="ECO:0000256" key="5">
    <source>
        <dbReference type="RuleBase" id="RU003682"/>
    </source>
</evidence>
<dbReference type="Proteomes" id="UP001497516">
    <property type="component" value="Chromosome 7"/>
</dbReference>
<evidence type="ECO:0000256" key="4">
    <source>
        <dbReference type="ARBA" id="ARBA00023004"/>
    </source>
</evidence>
<evidence type="ECO:0000313" key="8">
    <source>
        <dbReference type="Proteomes" id="UP001497516"/>
    </source>
</evidence>
<keyword evidence="2 5" id="KW-0479">Metal-binding</keyword>
<dbReference type="GO" id="GO:0031418">
    <property type="term" value="F:L-ascorbic acid binding"/>
    <property type="evidence" value="ECO:0007669"/>
    <property type="project" value="UniProtKB-KW"/>
</dbReference>
<evidence type="ECO:0000256" key="1">
    <source>
        <dbReference type="ARBA" id="ARBA00008056"/>
    </source>
</evidence>